<name>A0ABQ6YV57_9NOCA</name>
<feature type="transmembrane region" description="Helical" evidence="12">
    <location>
        <begin position="757"/>
        <end position="777"/>
    </location>
</feature>
<evidence type="ECO:0000256" key="3">
    <source>
        <dbReference type="ARBA" id="ARBA00008195"/>
    </source>
</evidence>
<organism evidence="16 17">
    <name type="scientific">Nocardia caishijiensis</name>
    <dbReference type="NCBI Taxonomy" id="184756"/>
    <lineage>
        <taxon>Bacteria</taxon>
        <taxon>Bacillati</taxon>
        <taxon>Actinomycetota</taxon>
        <taxon>Actinomycetes</taxon>
        <taxon>Mycobacteriales</taxon>
        <taxon>Nocardiaceae</taxon>
        <taxon>Nocardia</taxon>
    </lineage>
</organism>
<dbReference type="Proteomes" id="UP000798951">
    <property type="component" value="Unassembled WGS sequence"/>
</dbReference>
<feature type="domain" description="Arabinofuranosyltransferase central" evidence="13">
    <location>
        <begin position="513"/>
        <end position="737"/>
    </location>
</feature>
<evidence type="ECO:0000256" key="1">
    <source>
        <dbReference type="ARBA" id="ARBA00003001"/>
    </source>
</evidence>
<evidence type="ECO:0000256" key="9">
    <source>
        <dbReference type="ARBA" id="ARBA00023136"/>
    </source>
</evidence>
<evidence type="ECO:0000256" key="8">
    <source>
        <dbReference type="ARBA" id="ARBA00022989"/>
    </source>
</evidence>
<comment type="similarity">
    <text evidence="3">Belongs to the emb family.</text>
</comment>
<keyword evidence="9 12" id="KW-0472">Membrane</keyword>
<keyword evidence="4" id="KW-1003">Cell membrane</keyword>
<feature type="compositionally biased region" description="Low complexity" evidence="11">
    <location>
        <begin position="470"/>
        <end position="487"/>
    </location>
</feature>
<evidence type="ECO:0000313" key="17">
    <source>
        <dbReference type="Proteomes" id="UP000798951"/>
    </source>
</evidence>
<dbReference type="InterPro" id="IPR032731">
    <property type="entry name" value="Arabino_trans_C"/>
</dbReference>
<dbReference type="Gene3D" id="2.60.120.940">
    <property type="entry name" value="EmbC, C-terminal domain, subdomain 2"/>
    <property type="match status" value="1"/>
</dbReference>
<feature type="transmembrane region" description="Helical" evidence="12">
    <location>
        <begin position="390"/>
        <end position="417"/>
    </location>
</feature>
<feature type="transmembrane region" description="Helical" evidence="12">
    <location>
        <begin position="644"/>
        <end position="667"/>
    </location>
</feature>
<keyword evidence="7 12" id="KW-0812">Transmembrane</keyword>
<feature type="compositionally biased region" description="Basic and acidic residues" evidence="11">
    <location>
        <begin position="448"/>
        <end position="458"/>
    </location>
</feature>
<feature type="transmembrane region" description="Helical" evidence="12">
    <location>
        <begin position="674"/>
        <end position="696"/>
    </location>
</feature>
<keyword evidence="5" id="KW-0328">Glycosyltransferase</keyword>
<feature type="transmembrane region" description="Helical" evidence="12">
    <location>
        <begin position="618"/>
        <end position="638"/>
    </location>
</feature>
<evidence type="ECO:0000313" key="16">
    <source>
        <dbReference type="EMBL" id="KAF0849687.1"/>
    </source>
</evidence>
<comment type="subcellular location">
    <subcellularLocation>
        <location evidence="2">Cell membrane</location>
        <topology evidence="2">Multi-pass membrane protein</topology>
    </subcellularLocation>
</comment>
<evidence type="ECO:0000256" key="4">
    <source>
        <dbReference type="ARBA" id="ARBA00022475"/>
    </source>
</evidence>
<dbReference type="InterPro" id="IPR027451">
    <property type="entry name" value="EmbABC_dom1"/>
</dbReference>
<feature type="region of interest" description="Disordered" evidence="11">
    <location>
        <begin position="853"/>
        <end position="880"/>
    </location>
</feature>
<evidence type="ECO:0000256" key="6">
    <source>
        <dbReference type="ARBA" id="ARBA00022679"/>
    </source>
</evidence>
<evidence type="ECO:0000256" key="10">
    <source>
        <dbReference type="ARBA" id="ARBA00023316"/>
    </source>
</evidence>
<feature type="domain" description="Arabinosyltransferas concanavalin like" evidence="15">
    <location>
        <begin position="19"/>
        <end position="186"/>
    </location>
</feature>
<feature type="transmembrane region" description="Helical" evidence="12">
    <location>
        <begin position="196"/>
        <end position="216"/>
    </location>
</feature>
<dbReference type="InterPro" id="IPR007680">
    <property type="entry name" value="Arabino_trans_central"/>
</dbReference>
<dbReference type="InterPro" id="IPR040920">
    <property type="entry name" value="Arabino_trans_N"/>
</dbReference>
<comment type="caution">
    <text evidence="16">The sequence shown here is derived from an EMBL/GenBank/DDBJ whole genome shotgun (WGS) entry which is preliminary data.</text>
</comment>
<feature type="transmembrane region" description="Helical" evidence="12">
    <location>
        <begin position="341"/>
        <end position="357"/>
    </location>
</feature>
<reference evidence="16 17" key="1">
    <citation type="submission" date="2019-07" db="EMBL/GenBank/DDBJ databases">
        <title>Genomic Encyclopedia of Type Strains, Phase IV (KMG-IV): sequencing the most valuable type-strain genomes for metagenomic binning, comparative biology and taxonomic classification.</title>
        <authorList>
            <person name="Goeker M."/>
        </authorList>
    </citation>
    <scope>NUCLEOTIDE SEQUENCE [LARGE SCALE GENOMIC DNA]</scope>
    <source>
        <strain evidence="16 17">DSM 44831</strain>
    </source>
</reference>
<keyword evidence="17" id="KW-1185">Reference proteome</keyword>
<evidence type="ECO:0000259" key="14">
    <source>
        <dbReference type="Pfam" id="PF14896"/>
    </source>
</evidence>
<evidence type="ECO:0000256" key="5">
    <source>
        <dbReference type="ARBA" id="ARBA00022676"/>
    </source>
</evidence>
<evidence type="ECO:0000259" key="15">
    <source>
        <dbReference type="Pfam" id="PF17689"/>
    </source>
</evidence>
<evidence type="ECO:0000256" key="11">
    <source>
        <dbReference type="SAM" id="MobiDB-lite"/>
    </source>
</evidence>
<feature type="transmembrane region" description="Helical" evidence="12">
    <location>
        <begin position="716"/>
        <end position="736"/>
    </location>
</feature>
<sequence length="1156" mass="123074">MCGLLGFVLALLTPLLPVRQERASLDWPQAGATSVQAPLVSYVPQQVNAQLPCPVLRGLPGSDVRGPEGENPTPRPTTLLTTIPAESGQITKGLSVVAREGVLTVQARDVPMLSAPIEEIANCDHIAIDSTIAATTVEFVGVTRADGSPFRNTVTVDKRPQIVGVYTDLDESQLTGARFHADIDSRFTSTPTPLKLAVMIVAALATIAALVALHLLDRADGRRARRFLPRHWWRITPTDVVVVATLLGWHVIGANTSDDGYILNMARASGPSGYMANYYRWFGVPEAPFGWSYELLAWMTKVSDASPWMRLPALAAGLVCWAVISREVLPRLGARVRRDKVALWTAGLVFLAFWLPYDNGLRPEPLIAAGALLTWCAIERAIATARLLPAALAILIAAFSLAAGPTGLICIAALIAGTRPVMQIIIKRAQGLRPREIAADRDGLAAEEAGRSRADRATAADVTDADDAARVVSRSATGTPASPTESSESPEDSAVGAPPITTDKHGAAAMSGRLSLAAKIFRYSALLAPGIAAGTLVLIVVFADQTLATVMEATRVRTLVGPNAAWFDERTRWDSLFMLSPDGSLARRFGVLVMLLCLLVCILQVLRKGRIPGTSRGPSVRILGIVFGALLLMMWTPTKWTHHFGVYAGLAGSLAALAAVAVGANGIRAPRNRALFTAAVLFLLALTFTGSNGWWYVSSFGVPFWDKAPMVAGKGVSTLLLGLSVLALLVALYFHLRDPYRKPSRPARFDRFATMPLTIAAALLVAFEVASMLKGAVTQYPAYSIAKSNIESLQGNTCALANDVLVETNTADSLLTPITGAPADGLSTESVAFTPNGVAADLTADADETVVGGANSVDKDSANKTTNTTGAGTGGGTSTEAGINGSTVALPFGLDPARTPVLGSYQDGVQQQAKLTSQWYRADVDAVRDDPAYQALVVTAAGRIRYVDNDGVVHYGQDLVVEYGTRGEDGSVQVTGSIQPLDIGPSPSWRNLRVPLANLPEGVNAVRLVATDNDITQKQWLAVTPPRLPRLASLDSVVGHTDPVLLDWHVGLAFPCQRPFEHHDGVAEAPQWRILPDRVGSDAANAWQDDIGGGPLGWTGPLMRAETVPTYLDRDLGRDWGSLERFTPYEPAPPAAIGVRVVEQSGRAKEPDIRAR</sequence>
<keyword evidence="10" id="KW-0961">Cell wall biogenesis/degradation</keyword>
<gene>
    <name evidence="16" type="ORF">FNL39_1011131</name>
</gene>
<evidence type="ECO:0000256" key="12">
    <source>
        <dbReference type="SAM" id="Phobius"/>
    </source>
</evidence>
<evidence type="ECO:0000256" key="7">
    <source>
        <dbReference type="ARBA" id="ARBA00022692"/>
    </source>
</evidence>
<proteinExistence type="inferred from homology"/>
<keyword evidence="8 12" id="KW-1133">Transmembrane helix</keyword>
<keyword evidence="6" id="KW-0808">Transferase</keyword>
<dbReference type="Pfam" id="PF17689">
    <property type="entry name" value="Arabino_trans_N"/>
    <property type="match status" value="1"/>
</dbReference>
<dbReference type="Gene3D" id="2.60.120.610">
    <property type="entry name" value="arabinofuranosyltransferase like domain"/>
    <property type="match status" value="1"/>
</dbReference>
<feature type="transmembrane region" description="Helical" evidence="12">
    <location>
        <begin position="520"/>
        <end position="543"/>
    </location>
</feature>
<feature type="transmembrane region" description="Helical" evidence="12">
    <location>
        <begin position="585"/>
        <end position="606"/>
    </location>
</feature>
<dbReference type="EMBL" id="VMSD01000001">
    <property type="protein sequence ID" value="KAF0849687.1"/>
    <property type="molecule type" value="Genomic_DNA"/>
</dbReference>
<feature type="domain" description="Arabinosyltransferase C-terminal" evidence="14">
    <location>
        <begin position="769"/>
        <end position="1154"/>
    </location>
</feature>
<comment type="function">
    <text evidence="1">Arabinosyl transferase responsible for the polymerization of arabinose into the arabinan of arabinogalactan.</text>
</comment>
<feature type="region of interest" description="Disordered" evidence="11">
    <location>
        <begin position="448"/>
        <end position="502"/>
    </location>
</feature>
<evidence type="ECO:0000259" key="13">
    <source>
        <dbReference type="Pfam" id="PF04602"/>
    </source>
</evidence>
<evidence type="ECO:0000256" key="2">
    <source>
        <dbReference type="ARBA" id="ARBA00004651"/>
    </source>
</evidence>
<dbReference type="Pfam" id="PF04602">
    <property type="entry name" value="Arabinose_trans"/>
    <property type="match status" value="2"/>
</dbReference>
<dbReference type="Gene3D" id="3.40.190.160">
    <property type="match status" value="1"/>
</dbReference>
<dbReference type="Pfam" id="PF14896">
    <property type="entry name" value="Arabino_trans_C"/>
    <property type="match status" value="1"/>
</dbReference>
<dbReference type="InterPro" id="IPR042486">
    <property type="entry name" value="Arabino_trans_C_2"/>
</dbReference>
<protein>
    <submittedName>
        <fullName evidence="16">Cell wall arabinan synthesis protein</fullName>
    </submittedName>
</protein>
<accession>A0ABQ6YV57</accession>
<feature type="domain" description="Arabinofuranosyltransferase central" evidence="13">
    <location>
        <begin position="190"/>
        <end position="432"/>
    </location>
</feature>